<dbReference type="AlphaFoldDB" id="A0A2N5MBL4"/>
<name>A0A2N5MBL4_9BACI</name>
<dbReference type="SUPFAM" id="SSF53448">
    <property type="entry name" value="Nucleotide-diphospho-sugar transferases"/>
    <property type="match status" value="1"/>
</dbReference>
<dbReference type="GO" id="GO:0047355">
    <property type="term" value="F:CDP-glycerol glycerophosphotransferase activity"/>
    <property type="evidence" value="ECO:0007669"/>
    <property type="project" value="InterPro"/>
</dbReference>
<keyword evidence="5" id="KW-0777">Teichoic acid biosynthesis</keyword>
<keyword evidence="3" id="KW-1003">Cell membrane</keyword>
<keyword evidence="6" id="KW-0472">Membrane</keyword>
<comment type="caution">
    <text evidence="8">The sequence shown here is derived from an EMBL/GenBank/DDBJ whole genome shotgun (WGS) entry which is preliminary data.</text>
</comment>
<dbReference type="PANTHER" id="PTHR37316">
    <property type="entry name" value="TEICHOIC ACID GLYCEROL-PHOSPHATE PRIMASE"/>
    <property type="match status" value="1"/>
</dbReference>
<evidence type="ECO:0000313" key="8">
    <source>
        <dbReference type="EMBL" id="PLT31750.1"/>
    </source>
</evidence>
<dbReference type="Gene3D" id="3.40.50.11820">
    <property type="match status" value="1"/>
</dbReference>
<dbReference type="PANTHER" id="PTHR37316:SF3">
    <property type="entry name" value="TEICHOIC ACID GLYCEROL-PHOSPHATE TRANSFERASE"/>
    <property type="match status" value="1"/>
</dbReference>
<dbReference type="Pfam" id="PF04464">
    <property type="entry name" value="Glyphos_transf"/>
    <property type="match status" value="1"/>
</dbReference>
<dbReference type="InterPro" id="IPR051612">
    <property type="entry name" value="Teichoic_Acid_Biosynth"/>
</dbReference>
<dbReference type="Gene3D" id="3.90.550.10">
    <property type="entry name" value="Spore Coat Polysaccharide Biosynthesis Protein SpsA, Chain A"/>
    <property type="match status" value="1"/>
</dbReference>
<accession>A0A2N5MBL4</accession>
<dbReference type="EMBL" id="PGUY01000002">
    <property type="protein sequence ID" value="PLT31750.1"/>
    <property type="molecule type" value="Genomic_DNA"/>
</dbReference>
<evidence type="ECO:0000256" key="4">
    <source>
        <dbReference type="ARBA" id="ARBA00022679"/>
    </source>
</evidence>
<evidence type="ECO:0000259" key="7">
    <source>
        <dbReference type="Pfam" id="PF00535"/>
    </source>
</evidence>
<reference evidence="8 9" key="1">
    <citation type="submission" date="2017-11" db="EMBL/GenBank/DDBJ databases">
        <title>Comparitive Functional Genomics of Dry Heat Resistant strains isolated from the Viking Spacecraft.</title>
        <authorList>
            <person name="Seuylemezian A."/>
            <person name="Cooper K."/>
            <person name="Vaishampayan P."/>
        </authorList>
    </citation>
    <scope>NUCLEOTIDE SEQUENCE [LARGE SCALE GENOMIC DNA]</scope>
    <source>
        <strain evidence="8 9">V1-29</strain>
    </source>
</reference>
<dbReference type="Proteomes" id="UP000234748">
    <property type="component" value="Unassembled WGS sequence"/>
</dbReference>
<dbReference type="SUPFAM" id="SSF53756">
    <property type="entry name" value="UDP-Glycosyltransferase/glycogen phosphorylase"/>
    <property type="match status" value="1"/>
</dbReference>
<dbReference type="InterPro" id="IPR029044">
    <property type="entry name" value="Nucleotide-diphossugar_trans"/>
</dbReference>
<protein>
    <recommendedName>
        <fullName evidence="7">Glycosyltransferase 2-like domain-containing protein</fullName>
    </recommendedName>
</protein>
<evidence type="ECO:0000256" key="5">
    <source>
        <dbReference type="ARBA" id="ARBA00022944"/>
    </source>
</evidence>
<gene>
    <name evidence="8" type="ORF">CUU66_00885</name>
</gene>
<evidence type="ECO:0000256" key="1">
    <source>
        <dbReference type="ARBA" id="ARBA00004202"/>
    </source>
</evidence>
<dbReference type="InterPro" id="IPR043148">
    <property type="entry name" value="TagF_C"/>
</dbReference>
<dbReference type="Gene3D" id="3.40.50.12580">
    <property type="match status" value="1"/>
</dbReference>
<sequence>MTYSKNWEDRKMNNNTMKHDLPSPKLSVVVIAFNNELYVEEALESLHEQTFDDMEVVVVNDKSTDRTGELIDRFIADKPKFKAVHLEVNSGGCSTPRNTGIAHTTGQYVMFLDGDDWYTIDACEKMVAAIERTDSDFVGGQVIRTNNYEIWYHRQIYNTERTNINIREFSMMLFDSLSVNKIYKRSFLDKNKLRFPEGIHYEDVVFTGKAYFLADSFSIIPEPVYYWRVVENADVKSITNRRHEFDNFKNRIVAHRLFDQFLRDNGDILYQANKNNKFLRHDLKLYTNDYLEFDEEYKSKFHALIYEYMHEVMDAYAFIRLPEKERIMYYLLYIGDKEGFQDYISYKNGLPTSVPRIYAEGGSYYFKTFMEGNLHEKFLRVEDLEFTISIHDLELTNDTFSFNGQSSMESIENSEVYYFWTLKNRQTKALVYSKAGADGRTVFSLRDVTPGNYYLFLHVSHQGTLHRILVKKPVIEHLPNIRVKDSSLSKQFFVNNKNSFAIKVLPLRKKDQARWLLHRGKIADPNNPGILEKTFSGYAKKFFKKLSLRPNWVLFESHMGKQYSDSPKYIYEEMLKTHPNYKFIWSFENPDAVELPGKAIKVKRKSLKHFYYLIRSKFWVDNQGIAHLVRKKKDQVYVQTWHGTPLKRMGYDQKKLPSAEELAKLKVQTNAWNYFVSPNPYSTEIFRRAFRYVGEIIESGYPRNDILITQPQDVVKKVRNHFRIPEGKKVTLFAPTFRDWDPNSFQKTLRDIQTLSKSVNENSVVLLRLHYLLSSRISNQDLPPNIINASTYQDISELYLISDNLVTDYSSVMFDYALLKRPIILYTYDLEEYLSRRGTYFDLVKKAPGPVCGDIEEVVFYLNNSQSLNEYNEALNRFSSEFGSIEDGQASRKVISRVFD</sequence>
<keyword evidence="9" id="KW-1185">Reference proteome</keyword>
<dbReference type="InterPro" id="IPR007554">
    <property type="entry name" value="Glycerophosphate_synth"/>
</dbReference>
<evidence type="ECO:0000256" key="3">
    <source>
        <dbReference type="ARBA" id="ARBA00022475"/>
    </source>
</evidence>
<proteinExistence type="inferred from homology"/>
<comment type="subcellular location">
    <subcellularLocation>
        <location evidence="1">Cell membrane</location>
        <topology evidence="1">Peripheral membrane protein</topology>
    </subcellularLocation>
</comment>
<keyword evidence="4" id="KW-0808">Transferase</keyword>
<feature type="domain" description="Glycosyltransferase 2-like" evidence="7">
    <location>
        <begin position="27"/>
        <end position="186"/>
    </location>
</feature>
<dbReference type="InterPro" id="IPR001173">
    <property type="entry name" value="Glyco_trans_2-like"/>
</dbReference>
<dbReference type="Pfam" id="PF00535">
    <property type="entry name" value="Glycos_transf_2"/>
    <property type="match status" value="1"/>
</dbReference>
<dbReference type="CDD" id="cd00761">
    <property type="entry name" value="Glyco_tranf_GTA_type"/>
    <property type="match status" value="1"/>
</dbReference>
<evidence type="ECO:0000313" key="9">
    <source>
        <dbReference type="Proteomes" id="UP000234748"/>
    </source>
</evidence>
<dbReference type="InterPro" id="IPR043149">
    <property type="entry name" value="TagF_N"/>
</dbReference>
<comment type="similarity">
    <text evidence="2">Belongs to the CDP-glycerol glycerophosphotransferase family.</text>
</comment>
<dbReference type="GO" id="GO:0019350">
    <property type="term" value="P:teichoic acid biosynthetic process"/>
    <property type="evidence" value="ECO:0007669"/>
    <property type="project" value="UniProtKB-KW"/>
</dbReference>
<organism evidence="8 9">
    <name type="scientific">Peribacillus deserti</name>
    <dbReference type="NCBI Taxonomy" id="673318"/>
    <lineage>
        <taxon>Bacteria</taxon>
        <taxon>Bacillati</taxon>
        <taxon>Bacillota</taxon>
        <taxon>Bacilli</taxon>
        <taxon>Bacillales</taxon>
        <taxon>Bacillaceae</taxon>
        <taxon>Peribacillus</taxon>
    </lineage>
</organism>
<evidence type="ECO:0000256" key="6">
    <source>
        <dbReference type="ARBA" id="ARBA00023136"/>
    </source>
</evidence>
<dbReference type="GO" id="GO:0005886">
    <property type="term" value="C:plasma membrane"/>
    <property type="evidence" value="ECO:0007669"/>
    <property type="project" value="UniProtKB-SubCell"/>
</dbReference>
<evidence type="ECO:0000256" key="2">
    <source>
        <dbReference type="ARBA" id="ARBA00010488"/>
    </source>
</evidence>